<evidence type="ECO:0000256" key="2">
    <source>
        <dbReference type="ARBA" id="ARBA00022670"/>
    </source>
</evidence>
<evidence type="ECO:0000256" key="7">
    <source>
        <dbReference type="PROSITE-ProRule" id="PRU00339"/>
    </source>
</evidence>
<dbReference type="AlphaFoldDB" id="A0A2N5XYR1"/>
<organism evidence="9 10">
    <name type="scientific">Kineobactrum sediminis</name>
    <dbReference type="NCBI Taxonomy" id="1905677"/>
    <lineage>
        <taxon>Bacteria</taxon>
        <taxon>Pseudomonadati</taxon>
        <taxon>Pseudomonadota</taxon>
        <taxon>Gammaproteobacteria</taxon>
        <taxon>Cellvibrionales</taxon>
        <taxon>Halieaceae</taxon>
        <taxon>Kineobactrum</taxon>
    </lineage>
</organism>
<feature type="repeat" description="TPR" evidence="7">
    <location>
        <begin position="321"/>
        <end position="354"/>
    </location>
</feature>
<keyword evidence="10" id="KW-1185">Reference proteome</keyword>
<dbReference type="OrthoDB" id="9810445at2"/>
<dbReference type="Pfam" id="PF01435">
    <property type="entry name" value="Peptidase_M48"/>
    <property type="match status" value="1"/>
</dbReference>
<dbReference type="RefSeq" id="WP_101522671.1">
    <property type="nucleotide sequence ID" value="NZ_PKLZ01000015.1"/>
</dbReference>
<name>A0A2N5XYR1_9GAMM</name>
<dbReference type="PROSITE" id="PS51257">
    <property type="entry name" value="PROKAR_LIPOPROTEIN"/>
    <property type="match status" value="1"/>
</dbReference>
<evidence type="ECO:0000313" key="9">
    <source>
        <dbReference type="EMBL" id="PLW81273.1"/>
    </source>
</evidence>
<dbReference type="SMART" id="SM00028">
    <property type="entry name" value="TPR"/>
    <property type="match status" value="2"/>
</dbReference>
<evidence type="ECO:0000313" key="10">
    <source>
        <dbReference type="Proteomes" id="UP000234845"/>
    </source>
</evidence>
<evidence type="ECO:0000256" key="4">
    <source>
        <dbReference type="ARBA" id="ARBA00022801"/>
    </source>
</evidence>
<dbReference type="PANTHER" id="PTHR22726:SF1">
    <property type="entry name" value="METALLOENDOPEPTIDASE OMA1, MITOCHONDRIAL"/>
    <property type="match status" value="1"/>
</dbReference>
<dbReference type="GO" id="GO:0016020">
    <property type="term" value="C:membrane"/>
    <property type="evidence" value="ECO:0007669"/>
    <property type="project" value="TreeGrafter"/>
</dbReference>
<keyword evidence="7" id="KW-0802">TPR repeat</keyword>
<evidence type="ECO:0000256" key="5">
    <source>
        <dbReference type="ARBA" id="ARBA00022833"/>
    </source>
</evidence>
<dbReference type="Proteomes" id="UP000234845">
    <property type="component" value="Unassembled WGS sequence"/>
</dbReference>
<dbReference type="PANTHER" id="PTHR22726">
    <property type="entry name" value="METALLOENDOPEPTIDASE OMA1"/>
    <property type="match status" value="1"/>
</dbReference>
<keyword evidence="4" id="KW-0378">Hydrolase</keyword>
<gene>
    <name evidence="9" type="ORF">CWI75_16740</name>
</gene>
<keyword evidence="6" id="KW-0482">Metalloprotease</keyword>
<keyword evidence="3" id="KW-0479">Metal-binding</keyword>
<evidence type="ECO:0000256" key="1">
    <source>
        <dbReference type="ARBA" id="ARBA00001947"/>
    </source>
</evidence>
<keyword evidence="5" id="KW-0862">Zinc</keyword>
<dbReference type="Gene3D" id="1.25.40.10">
    <property type="entry name" value="Tetratricopeptide repeat domain"/>
    <property type="match status" value="1"/>
</dbReference>
<evidence type="ECO:0000256" key="3">
    <source>
        <dbReference type="ARBA" id="ARBA00022723"/>
    </source>
</evidence>
<proteinExistence type="predicted"/>
<dbReference type="InterPro" id="IPR019734">
    <property type="entry name" value="TPR_rpt"/>
</dbReference>
<comment type="cofactor">
    <cofactor evidence="1">
        <name>Zn(2+)</name>
        <dbReference type="ChEBI" id="CHEBI:29105"/>
    </cofactor>
</comment>
<dbReference type="InterPro" id="IPR001915">
    <property type="entry name" value="Peptidase_M48"/>
</dbReference>
<sequence>MSMLVCRRGGLIVMTWVLMGLALSGCSTNPVTGESEFSLVSAAQEISIGEQQYLPSRQSQGGDYEVDEELTEYVNRVGQRLVAVSDRDLPYEFAVLNNGVPNAWALPGGKIALNRGLLVELGSEAELAAVLGHEIVHAAARHGAQAVTRGTLLQGAMVVGMIASADSEYSNLIVGGAQLGAQLINQRYGRDAEREADYYGIRYMLEAGYDPRAAVALQETFVRLSKGRSRAGWLEGLFASHPPSQERVENNRRLVRELAPQMEGRDLETGRERYQQAISFLKQSQPAYELFDEARQEITDDDLEQAFVKLREAQKMVPREARFVGLQGDILLHQGRYREAVQTYDRALSLDSGYFDYYLGRGVAYSRLGSRDLARQDLEKSTELLPTAVGMNELGKIALNAGNTAEARQYFQAAASGQGEVSQQARQAFVRLDIPENPGTYIQARPFLERGGRLYARVSNGTRLDLQSVVVDFVAATDEGTARQTRVLRTLPAGASVNVDSGITLQDARQQVDVRIREAQAR</sequence>
<dbReference type="GO" id="GO:0004222">
    <property type="term" value="F:metalloendopeptidase activity"/>
    <property type="evidence" value="ECO:0007669"/>
    <property type="project" value="InterPro"/>
</dbReference>
<keyword evidence="2" id="KW-0645">Protease</keyword>
<dbReference type="GO" id="GO:0046872">
    <property type="term" value="F:metal ion binding"/>
    <property type="evidence" value="ECO:0007669"/>
    <property type="project" value="UniProtKB-KW"/>
</dbReference>
<dbReference type="EMBL" id="PKLZ01000015">
    <property type="protein sequence ID" value="PLW81273.1"/>
    <property type="molecule type" value="Genomic_DNA"/>
</dbReference>
<dbReference type="GO" id="GO:0051603">
    <property type="term" value="P:proteolysis involved in protein catabolic process"/>
    <property type="evidence" value="ECO:0007669"/>
    <property type="project" value="TreeGrafter"/>
</dbReference>
<feature type="domain" description="Peptidase M48" evidence="8">
    <location>
        <begin position="71"/>
        <end position="250"/>
    </location>
</feature>
<evidence type="ECO:0000259" key="8">
    <source>
        <dbReference type="Pfam" id="PF01435"/>
    </source>
</evidence>
<protein>
    <submittedName>
        <fullName evidence="9">Peptidase M48</fullName>
    </submittedName>
</protein>
<dbReference type="InterPro" id="IPR051156">
    <property type="entry name" value="Mito/Outer_Membr_Metalloprot"/>
</dbReference>
<dbReference type="PROSITE" id="PS50005">
    <property type="entry name" value="TPR"/>
    <property type="match status" value="1"/>
</dbReference>
<comment type="caution">
    <text evidence="9">The sequence shown here is derived from an EMBL/GenBank/DDBJ whole genome shotgun (WGS) entry which is preliminary data.</text>
</comment>
<accession>A0A2N5XYR1</accession>
<dbReference type="InterPro" id="IPR011990">
    <property type="entry name" value="TPR-like_helical_dom_sf"/>
</dbReference>
<dbReference type="SUPFAM" id="SSF48452">
    <property type="entry name" value="TPR-like"/>
    <property type="match status" value="1"/>
</dbReference>
<reference evidence="10" key="1">
    <citation type="submission" date="2017-11" db="EMBL/GenBank/DDBJ databases">
        <title>The draft genome sequence of Chromatocurvus sp. F02.</title>
        <authorList>
            <person name="Du Z.-J."/>
            <person name="Chang Y.-Q."/>
        </authorList>
    </citation>
    <scope>NUCLEOTIDE SEQUENCE [LARGE SCALE GENOMIC DNA]</scope>
    <source>
        <strain evidence="10">F02</strain>
    </source>
</reference>
<dbReference type="Gene3D" id="3.30.2010.10">
    <property type="entry name" value="Metalloproteases ('zincins'), catalytic domain"/>
    <property type="match status" value="1"/>
</dbReference>
<dbReference type="Pfam" id="PF13414">
    <property type="entry name" value="TPR_11"/>
    <property type="match status" value="1"/>
</dbReference>
<evidence type="ECO:0000256" key="6">
    <source>
        <dbReference type="ARBA" id="ARBA00023049"/>
    </source>
</evidence>